<comment type="caution">
    <text evidence="1">The sequence shown here is derived from an EMBL/GenBank/DDBJ whole genome shotgun (WGS) entry which is preliminary data.</text>
</comment>
<evidence type="ECO:0000313" key="2">
    <source>
        <dbReference type="Proteomes" id="UP000317573"/>
    </source>
</evidence>
<accession>A0A562E3R4</accession>
<organism evidence="1 2">
    <name type="scientific">Rhodococcus rhodochrous J45</name>
    <dbReference type="NCBI Taxonomy" id="935266"/>
    <lineage>
        <taxon>Bacteria</taxon>
        <taxon>Bacillati</taxon>
        <taxon>Actinomycetota</taxon>
        <taxon>Actinomycetes</taxon>
        <taxon>Mycobacteriales</taxon>
        <taxon>Nocardiaceae</taxon>
        <taxon>Rhodococcus</taxon>
    </lineage>
</organism>
<dbReference type="EMBL" id="VLJT01000021">
    <property type="protein sequence ID" value="TWH16471.1"/>
    <property type="molecule type" value="Genomic_DNA"/>
</dbReference>
<evidence type="ECO:0000313" key="1">
    <source>
        <dbReference type="EMBL" id="TWH16471.1"/>
    </source>
</evidence>
<dbReference type="InterPro" id="IPR011060">
    <property type="entry name" value="RibuloseP-bd_barrel"/>
</dbReference>
<keyword evidence="1" id="KW-0413">Isomerase</keyword>
<dbReference type="Proteomes" id="UP000317573">
    <property type="component" value="Unassembled WGS sequence"/>
</dbReference>
<dbReference type="AlphaFoldDB" id="A0A562E3R4"/>
<gene>
    <name evidence="1" type="ORF">L618_002300000070</name>
</gene>
<name>A0A562E3R4_RHORH</name>
<dbReference type="GO" id="GO:0016853">
    <property type="term" value="F:isomerase activity"/>
    <property type="evidence" value="ECO:0007669"/>
    <property type="project" value="UniProtKB-KW"/>
</dbReference>
<proteinExistence type="predicted"/>
<reference evidence="1 2" key="1">
    <citation type="submission" date="2019-07" db="EMBL/GenBank/DDBJ databases">
        <title>Genome sequencing of lignin-degrading bacterial isolates.</title>
        <authorList>
            <person name="Gladden J."/>
        </authorList>
    </citation>
    <scope>NUCLEOTIDE SEQUENCE [LARGE SCALE GENOMIC DNA]</scope>
    <source>
        <strain evidence="1 2">J45</strain>
    </source>
</reference>
<protein>
    <submittedName>
        <fullName evidence="1">Phosphoribosylanthranilate isomerase</fullName>
    </submittedName>
</protein>
<dbReference type="SUPFAM" id="SSF51366">
    <property type="entry name" value="Ribulose-phoshate binding barrel"/>
    <property type="match status" value="1"/>
</dbReference>
<sequence>MRIYPVIHVHDLDQVSEQVEVARRHPISGVFLIDHDADDIRLARCIDHVRLKHPDIFLGANVIRRSATEALNILAPHFPGGIPLDAIWTDNAGVSLDGDDREFHSLHSARERTGWTGLHFGGIAFKYQTPVSETDLPRLGELARRHVDVPTTSGPGTGLAADTHKLEALREGLHDHPLALASGVTPDNVESFIGLVDHILVSTGIAGDNDRIDSGKLATLLERCTVEQKN</sequence>